<dbReference type="OrthoDB" id="294496at2759"/>
<protein>
    <submittedName>
        <fullName evidence="1">Uncharacterized protein</fullName>
    </submittedName>
</protein>
<reference evidence="1" key="1">
    <citation type="submission" date="2021-01" db="EMBL/GenBank/DDBJ databases">
        <authorList>
            <consortium name="Genoscope - CEA"/>
            <person name="William W."/>
        </authorList>
    </citation>
    <scope>NUCLEOTIDE SEQUENCE</scope>
</reference>
<accession>A0A8S1WXE8</accession>
<evidence type="ECO:0000313" key="1">
    <source>
        <dbReference type="EMBL" id="CAD8193260.1"/>
    </source>
</evidence>
<sequence>MICLVLILFRVSDGLNLGEIPCNQFNNEGMCRQSGYCQWSGQCYRQYCHLIDEVAACRNAGALTLYCVALPYIPLQLAQTCYEITSSGLKAYYSRYVSDLTIDVIQETSILLSDLINGERSITNMLRLYNLDVLSRQNEELNQILDLYISFAEILITQYSHPYYLERIIYESIQNIRDDTRLAVSQKKSTMNKIVEMLDIYYLRLKTFSEYYYTQYNFINFNQVHLKYLSLQYSGLATITWTEYETNGMLQVTVLYAEVFGKQSPLTPIYIIRTSNNINLQYKLRCYFNTYYPLALKQINLVTMKMYETFVQPQCVSGYCEVNLQGAGNYLFININQSDQCNAITSMTTCMLANCVVDLQNNTCN</sequence>
<gene>
    <name evidence="1" type="ORF">POCTA_138.1.T1040051</name>
</gene>
<organism evidence="1 2">
    <name type="scientific">Paramecium octaurelia</name>
    <dbReference type="NCBI Taxonomy" id="43137"/>
    <lineage>
        <taxon>Eukaryota</taxon>
        <taxon>Sar</taxon>
        <taxon>Alveolata</taxon>
        <taxon>Ciliophora</taxon>
        <taxon>Intramacronucleata</taxon>
        <taxon>Oligohymenophorea</taxon>
        <taxon>Peniculida</taxon>
        <taxon>Parameciidae</taxon>
        <taxon>Paramecium</taxon>
    </lineage>
</organism>
<dbReference type="EMBL" id="CAJJDP010000104">
    <property type="protein sequence ID" value="CAD8193260.1"/>
    <property type="molecule type" value="Genomic_DNA"/>
</dbReference>
<proteinExistence type="predicted"/>
<comment type="caution">
    <text evidence="1">The sequence shown here is derived from an EMBL/GenBank/DDBJ whole genome shotgun (WGS) entry which is preliminary data.</text>
</comment>
<dbReference type="OMA" id="ATITWTE"/>
<name>A0A8S1WXE8_PAROT</name>
<dbReference type="Proteomes" id="UP000683925">
    <property type="component" value="Unassembled WGS sequence"/>
</dbReference>
<dbReference type="AlphaFoldDB" id="A0A8S1WXE8"/>
<keyword evidence="2" id="KW-1185">Reference proteome</keyword>
<evidence type="ECO:0000313" key="2">
    <source>
        <dbReference type="Proteomes" id="UP000683925"/>
    </source>
</evidence>